<evidence type="ECO:0000313" key="3">
    <source>
        <dbReference type="Proteomes" id="UP000694406"/>
    </source>
</evidence>
<dbReference type="SUPFAM" id="SSF57667">
    <property type="entry name" value="beta-beta-alpha zinc fingers"/>
    <property type="match status" value="1"/>
</dbReference>
<dbReference type="InterPro" id="IPR036236">
    <property type="entry name" value="Znf_C2H2_sf"/>
</dbReference>
<dbReference type="PANTHER" id="PTHR46786:SF1">
    <property type="entry name" value="ZINC FINGER MATRIN-TYPE PROTEIN 3"/>
    <property type="match status" value="1"/>
</dbReference>
<dbReference type="GO" id="GO:0008270">
    <property type="term" value="F:zinc ion binding"/>
    <property type="evidence" value="ECO:0007669"/>
    <property type="project" value="InterPro"/>
</dbReference>
<keyword evidence="3" id="KW-1185">Reference proteome</keyword>
<proteinExistence type="predicted"/>
<dbReference type="InterPro" id="IPR013087">
    <property type="entry name" value="Znf_C2H2_type"/>
</dbReference>
<dbReference type="InterPro" id="IPR052644">
    <property type="entry name" value="ZMAT3"/>
</dbReference>
<reference evidence="2" key="1">
    <citation type="submission" date="2025-08" db="UniProtKB">
        <authorList>
            <consortium name="Ensembl"/>
        </authorList>
    </citation>
    <scope>IDENTIFICATION</scope>
</reference>
<dbReference type="PANTHER" id="PTHR46786">
    <property type="entry name" value="ZINC FINGER MATRIN-TYPE PROTEIN 3"/>
    <property type="match status" value="1"/>
</dbReference>
<accession>A0A8C5RJI1</accession>
<dbReference type="GeneTree" id="ENSGT00940000155611"/>
<reference evidence="2" key="2">
    <citation type="submission" date="2025-09" db="UniProtKB">
        <authorList>
            <consortium name="Ensembl"/>
        </authorList>
    </citation>
    <scope>IDENTIFICATION</scope>
</reference>
<dbReference type="AlphaFoldDB" id="A0A8C5RJI1"/>
<name>A0A8C5RJI1_LATLA</name>
<evidence type="ECO:0000259" key="1">
    <source>
        <dbReference type="SMART" id="SM00451"/>
    </source>
</evidence>
<dbReference type="SMART" id="SM00451">
    <property type="entry name" value="ZnF_U1"/>
    <property type="match status" value="1"/>
</dbReference>
<feature type="domain" description="U1-type" evidence="1">
    <location>
        <begin position="31"/>
        <end position="65"/>
    </location>
</feature>
<sequence>MNPSAVRRDFEDKGQRYDRPDYRLSKEKKKMIFLFCDVCNIQLNSAAQAQLHYHGKSHLKRVKQLNNGKIPTNTSNLFASSSTGGTIIVVI</sequence>
<dbReference type="Pfam" id="PF12874">
    <property type="entry name" value="zf-met"/>
    <property type="match status" value="1"/>
</dbReference>
<dbReference type="Proteomes" id="UP000694406">
    <property type="component" value="Unplaced"/>
</dbReference>
<protein>
    <recommendedName>
        <fullName evidence="1">U1-type domain-containing protein</fullName>
    </recommendedName>
</protein>
<evidence type="ECO:0000313" key="2">
    <source>
        <dbReference type="Ensembl" id="ENSLLTP00000003148.1"/>
    </source>
</evidence>
<dbReference type="GO" id="GO:0003676">
    <property type="term" value="F:nucleic acid binding"/>
    <property type="evidence" value="ECO:0007669"/>
    <property type="project" value="InterPro"/>
</dbReference>
<organism evidence="2 3">
    <name type="scientific">Laticauda laticaudata</name>
    <name type="common">Blue-ringed sea krait</name>
    <name type="synonym">Blue-lipped sea krait</name>
    <dbReference type="NCBI Taxonomy" id="8630"/>
    <lineage>
        <taxon>Eukaryota</taxon>
        <taxon>Metazoa</taxon>
        <taxon>Chordata</taxon>
        <taxon>Craniata</taxon>
        <taxon>Vertebrata</taxon>
        <taxon>Euteleostomi</taxon>
        <taxon>Lepidosauria</taxon>
        <taxon>Squamata</taxon>
        <taxon>Bifurcata</taxon>
        <taxon>Unidentata</taxon>
        <taxon>Episquamata</taxon>
        <taxon>Toxicofera</taxon>
        <taxon>Serpentes</taxon>
        <taxon>Colubroidea</taxon>
        <taxon>Elapidae</taxon>
        <taxon>Laticaudinae</taxon>
        <taxon>Laticauda</taxon>
    </lineage>
</organism>
<dbReference type="InterPro" id="IPR003604">
    <property type="entry name" value="Matrin/U1-like-C_Znf_C2H2"/>
</dbReference>
<dbReference type="Gene3D" id="3.30.160.60">
    <property type="entry name" value="Classic Zinc Finger"/>
    <property type="match status" value="1"/>
</dbReference>
<dbReference type="Ensembl" id="ENSLLTT00000003280.1">
    <property type="protein sequence ID" value="ENSLLTP00000003148.1"/>
    <property type="gene ID" value="ENSLLTG00000002391.1"/>
</dbReference>